<feature type="compositionally biased region" description="Basic and acidic residues" evidence="1">
    <location>
        <begin position="120"/>
        <end position="131"/>
    </location>
</feature>
<dbReference type="Pfam" id="PF21725">
    <property type="entry name" value="T7SS_signal"/>
    <property type="match status" value="1"/>
</dbReference>
<feature type="compositionally biased region" description="Low complexity" evidence="1">
    <location>
        <begin position="103"/>
        <end position="119"/>
    </location>
</feature>
<keyword evidence="5" id="KW-1185">Reference proteome</keyword>
<evidence type="ECO:0000256" key="2">
    <source>
        <dbReference type="SAM" id="Phobius"/>
    </source>
</evidence>
<feature type="domain" description="Putative T7SS secretion signal" evidence="3">
    <location>
        <begin position="5"/>
        <end position="178"/>
    </location>
</feature>
<keyword evidence="2" id="KW-0812">Transmembrane</keyword>
<organism evidence="4 5">
    <name type="scientific">Leifsonia williamsii</name>
    <dbReference type="NCBI Taxonomy" id="3035919"/>
    <lineage>
        <taxon>Bacteria</taxon>
        <taxon>Bacillati</taxon>
        <taxon>Actinomycetota</taxon>
        <taxon>Actinomycetes</taxon>
        <taxon>Micrococcales</taxon>
        <taxon>Microbacteriaceae</taxon>
        <taxon>Leifsonia</taxon>
    </lineage>
</organism>
<keyword evidence="2" id="KW-0472">Membrane</keyword>
<dbReference type="EMBL" id="JAROCF010000001">
    <property type="protein sequence ID" value="MDN4616233.1"/>
    <property type="molecule type" value="Genomic_DNA"/>
</dbReference>
<evidence type="ECO:0000256" key="1">
    <source>
        <dbReference type="SAM" id="MobiDB-lite"/>
    </source>
</evidence>
<feature type="transmembrane region" description="Helical" evidence="2">
    <location>
        <begin position="208"/>
        <end position="236"/>
    </location>
</feature>
<comment type="caution">
    <text evidence="4">The sequence shown here is derived from an EMBL/GenBank/DDBJ whole genome shotgun (WGS) entry which is preliminary data.</text>
</comment>
<evidence type="ECO:0000313" key="5">
    <source>
        <dbReference type="Proteomes" id="UP001174208"/>
    </source>
</evidence>
<dbReference type="InterPro" id="IPR049082">
    <property type="entry name" value="T7SS_signal"/>
</dbReference>
<evidence type="ECO:0000313" key="4">
    <source>
        <dbReference type="EMBL" id="MDN4616233.1"/>
    </source>
</evidence>
<feature type="region of interest" description="Disordered" evidence="1">
    <location>
        <begin position="101"/>
        <end position="138"/>
    </location>
</feature>
<protein>
    <recommendedName>
        <fullName evidence="3">Putative T7SS secretion signal domain-containing protein</fullName>
    </recommendedName>
</protein>
<sequence>MSDREYEKLEGDPGLLESKAAHYEQIAHAITRSVAALDRISEVGGMTSQAVDAVKKSAAEVAEDIGKAQDRYETTATALTVYAGKLRDAQDDAETAISHINSKQDAADAAQRQAHTAQQKADESTPEEKAANDTAASNAATAAGDALTELHAAQQAWRDARDAKNTAAHTAAEAIKDVVEGKGNHGLKDSFWDNWGDVIKKICEIAGVLSIFLSWVPILGQILLVLAVVGAVISLVESVIKAMNGDGSWVDVAFAAVGVVLAVFGGNIGKYIAKLVKAKGLTVAMKLPRRQFKALTGITKGKKAAALKDVQAMVGSPKALPNVMKEVFGTNPFKITPASEGLMKLRTNPLGLVGFDNPQFAKEIADQIPMGYKVALGVWNYRVVAGKLETFTNNPFDQSDKPVSLKPDSIAKDLANGRLPKWTLG</sequence>
<dbReference type="Proteomes" id="UP001174208">
    <property type="component" value="Unassembled WGS sequence"/>
</dbReference>
<evidence type="ECO:0000259" key="3">
    <source>
        <dbReference type="Pfam" id="PF21725"/>
    </source>
</evidence>
<reference evidence="4" key="1">
    <citation type="submission" date="2023-06" db="EMBL/GenBank/DDBJ databases">
        <title>MT1 and MT2 Draft Genomes of Novel Species.</title>
        <authorList>
            <person name="Venkateswaran K."/>
        </authorList>
    </citation>
    <scope>NUCLEOTIDE SEQUENCE</scope>
    <source>
        <strain evidence="4">F6_8S_P_1B</strain>
    </source>
</reference>
<gene>
    <name evidence="4" type="ORF">P5G50_17425</name>
</gene>
<keyword evidence="2" id="KW-1133">Transmembrane helix</keyword>
<dbReference type="RefSeq" id="WP_301212346.1">
    <property type="nucleotide sequence ID" value="NZ_JAROCF010000001.1"/>
</dbReference>
<feature type="transmembrane region" description="Helical" evidence="2">
    <location>
        <begin position="248"/>
        <end position="269"/>
    </location>
</feature>
<name>A0ABT8KFM7_9MICO</name>
<accession>A0ABT8KFM7</accession>
<proteinExistence type="predicted"/>